<reference evidence="4 5" key="1">
    <citation type="journal article" date="2024" name="G3 (Bethesda)">
        <title>Genome assembly of Hibiscus sabdariffa L. provides insights into metabolisms of medicinal natural products.</title>
        <authorList>
            <person name="Kim T."/>
        </authorList>
    </citation>
    <scope>NUCLEOTIDE SEQUENCE [LARGE SCALE GENOMIC DNA]</scope>
    <source>
        <strain evidence="4">TK-2024</strain>
        <tissue evidence="4">Old leaves</tissue>
    </source>
</reference>
<keyword evidence="1 3" id="KW-0853">WD repeat</keyword>
<evidence type="ECO:0000256" key="1">
    <source>
        <dbReference type="ARBA" id="ARBA00022574"/>
    </source>
</evidence>
<evidence type="ECO:0008006" key="6">
    <source>
        <dbReference type="Google" id="ProtNLM"/>
    </source>
</evidence>
<dbReference type="InterPro" id="IPR001680">
    <property type="entry name" value="WD40_rpt"/>
</dbReference>
<protein>
    <recommendedName>
        <fullName evidence="6">Protein ROOT INITIATION DEFECTIVE 3-like</fullName>
    </recommendedName>
</protein>
<evidence type="ECO:0000313" key="4">
    <source>
        <dbReference type="EMBL" id="KAK8507437.1"/>
    </source>
</evidence>
<dbReference type="PANTHER" id="PTHR18763:SF3">
    <property type="entry name" value="OS09G0477800 PROTEIN"/>
    <property type="match status" value="1"/>
</dbReference>
<keyword evidence="5" id="KW-1185">Reference proteome</keyword>
<keyword evidence="2" id="KW-0677">Repeat</keyword>
<dbReference type="PROSITE" id="PS50294">
    <property type="entry name" value="WD_REPEATS_REGION"/>
    <property type="match status" value="1"/>
</dbReference>
<evidence type="ECO:0000256" key="3">
    <source>
        <dbReference type="PROSITE-ProRule" id="PRU00221"/>
    </source>
</evidence>
<dbReference type="SMART" id="SM00320">
    <property type="entry name" value="WD40"/>
    <property type="match status" value="4"/>
</dbReference>
<dbReference type="Gene3D" id="2.130.10.10">
    <property type="entry name" value="YVTN repeat-like/Quinoprotein amine dehydrogenase"/>
    <property type="match status" value="2"/>
</dbReference>
<dbReference type="InterPro" id="IPR011047">
    <property type="entry name" value="Quinoprotein_ADH-like_sf"/>
</dbReference>
<accession>A0ABR2BJV9</accession>
<dbReference type="Pfam" id="PF00400">
    <property type="entry name" value="WD40"/>
    <property type="match status" value="3"/>
</dbReference>
<evidence type="ECO:0000256" key="2">
    <source>
        <dbReference type="ARBA" id="ARBA00022737"/>
    </source>
</evidence>
<feature type="repeat" description="WD" evidence="3">
    <location>
        <begin position="121"/>
        <end position="149"/>
    </location>
</feature>
<organism evidence="4 5">
    <name type="scientific">Hibiscus sabdariffa</name>
    <name type="common">roselle</name>
    <dbReference type="NCBI Taxonomy" id="183260"/>
    <lineage>
        <taxon>Eukaryota</taxon>
        <taxon>Viridiplantae</taxon>
        <taxon>Streptophyta</taxon>
        <taxon>Embryophyta</taxon>
        <taxon>Tracheophyta</taxon>
        <taxon>Spermatophyta</taxon>
        <taxon>Magnoliopsida</taxon>
        <taxon>eudicotyledons</taxon>
        <taxon>Gunneridae</taxon>
        <taxon>Pentapetalae</taxon>
        <taxon>rosids</taxon>
        <taxon>malvids</taxon>
        <taxon>Malvales</taxon>
        <taxon>Malvaceae</taxon>
        <taxon>Malvoideae</taxon>
        <taxon>Hibiscus</taxon>
    </lineage>
</organism>
<gene>
    <name evidence="4" type="ORF">V6N12_072697</name>
</gene>
<dbReference type="InterPro" id="IPR045227">
    <property type="entry name" value="WDR18/Ipi3/RID3"/>
</dbReference>
<dbReference type="InterPro" id="IPR019775">
    <property type="entry name" value="WD40_repeat_CS"/>
</dbReference>
<dbReference type="PANTHER" id="PTHR18763">
    <property type="entry name" value="WD-REPEAT PROTEIN 18"/>
    <property type="match status" value="1"/>
</dbReference>
<comment type="caution">
    <text evidence="4">The sequence shown here is derived from an EMBL/GenBank/DDBJ whole genome shotgun (WGS) entry which is preliminary data.</text>
</comment>
<proteinExistence type="predicted"/>
<dbReference type="InterPro" id="IPR015943">
    <property type="entry name" value="WD40/YVTN_repeat-like_dom_sf"/>
</dbReference>
<sequence>MSSSSSSLPIVLTSSPDGPITAFDVVSGVPLCHFSGSRSPRHGLTLLGNSFIAASHISPDTASASIHLYNWWSSSALHNLHVPEPVAPLSATPDGLYLFAGGLSGCIYVISVPSGDILSSYSAHNKPVSCLKTSEDGSLLLSAGDDGTVSYVPIFRIVEASPGTSSTSLMLRRFVAHDGSVTAIDSCVARGNSTIISCSLDCTIKIWGLLDGTKLRTVTFPCPIMGIALDQLRTEFFAAGSDGFIYKGILNVGGKNHVNQGHDCIRWARRHESGIVSLVMVSETKNLVSASEDGTVYIWEIETGEAIMGRGNDIGSISGMVVANGMGQGLKVGSKRVENFGDGYGGINRVELSLSRSLKDTLDLEDVLRVAAKDRSRAINMLESAISAYEKLLELILKEAKKGSGRTISGTQKHSL</sequence>
<dbReference type="SUPFAM" id="SSF50998">
    <property type="entry name" value="Quinoprotein alcohol dehydrogenase-like"/>
    <property type="match status" value="1"/>
</dbReference>
<dbReference type="PROSITE" id="PS00678">
    <property type="entry name" value="WD_REPEATS_1"/>
    <property type="match status" value="1"/>
</dbReference>
<dbReference type="Proteomes" id="UP001472677">
    <property type="component" value="Unassembled WGS sequence"/>
</dbReference>
<evidence type="ECO:0000313" key="5">
    <source>
        <dbReference type="Proteomes" id="UP001472677"/>
    </source>
</evidence>
<dbReference type="EMBL" id="JBBPBM010000108">
    <property type="protein sequence ID" value="KAK8507437.1"/>
    <property type="molecule type" value="Genomic_DNA"/>
</dbReference>
<name>A0ABR2BJV9_9ROSI</name>
<dbReference type="PROSITE" id="PS50082">
    <property type="entry name" value="WD_REPEATS_2"/>
    <property type="match status" value="2"/>
</dbReference>
<feature type="repeat" description="WD" evidence="3">
    <location>
        <begin position="268"/>
        <end position="309"/>
    </location>
</feature>